<proteinExistence type="predicted"/>
<dbReference type="InterPro" id="IPR011042">
    <property type="entry name" value="6-blade_b-propeller_TolB-like"/>
</dbReference>
<feature type="signal peptide" evidence="1">
    <location>
        <begin position="1"/>
        <end position="20"/>
    </location>
</feature>
<protein>
    <submittedName>
        <fullName evidence="3">PQQ-dependent sugar dehydrogenase</fullName>
    </submittedName>
</protein>
<evidence type="ECO:0000256" key="1">
    <source>
        <dbReference type="SAM" id="SignalP"/>
    </source>
</evidence>
<dbReference type="Pfam" id="PF07995">
    <property type="entry name" value="GSDH"/>
    <property type="match status" value="2"/>
</dbReference>
<gene>
    <name evidence="3" type="ORF">QWY28_10125</name>
</gene>
<evidence type="ECO:0000259" key="2">
    <source>
        <dbReference type="Pfam" id="PF07995"/>
    </source>
</evidence>
<dbReference type="EMBL" id="JAUHJQ010000003">
    <property type="protein sequence ID" value="MDN4173299.1"/>
    <property type="molecule type" value="Genomic_DNA"/>
</dbReference>
<dbReference type="PROSITE" id="PS51257">
    <property type="entry name" value="PROKAR_LIPOPROTEIN"/>
    <property type="match status" value="1"/>
</dbReference>
<dbReference type="PANTHER" id="PTHR19328">
    <property type="entry name" value="HEDGEHOG-INTERACTING PROTEIN"/>
    <property type="match status" value="1"/>
</dbReference>
<feature type="chain" id="PRO_5046509285" evidence="1">
    <location>
        <begin position="21"/>
        <end position="794"/>
    </location>
</feature>
<name>A0ABT8FF40_9ACTN</name>
<comment type="caution">
    <text evidence="3">The sequence shown here is derived from an EMBL/GenBank/DDBJ whole genome shotgun (WGS) entry which is preliminary data.</text>
</comment>
<keyword evidence="1" id="KW-0732">Signal</keyword>
<feature type="domain" description="Glucose/Sorbosone dehydrogenase" evidence="2">
    <location>
        <begin position="280"/>
        <end position="374"/>
    </location>
</feature>
<organism evidence="3 4">
    <name type="scientific">Nocardioides oceani</name>
    <dbReference type="NCBI Taxonomy" id="3058369"/>
    <lineage>
        <taxon>Bacteria</taxon>
        <taxon>Bacillati</taxon>
        <taxon>Actinomycetota</taxon>
        <taxon>Actinomycetes</taxon>
        <taxon>Propionibacteriales</taxon>
        <taxon>Nocardioidaceae</taxon>
        <taxon>Nocardioides</taxon>
    </lineage>
</organism>
<dbReference type="Gene3D" id="2.120.10.30">
    <property type="entry name" value="TolB, C-terminal domain"/>
    <property type="match status" value="1"/>
</dbReference>
<accession>A0ABT8FF40</accession>
<evidence type="ECO:0000313" key="4">
    <source>
        <dbReference type="Proteomes" id="UP001168620"/>
    </source>
</evidence>
<reference evidence="3" key="1">
    <citation type="submission" date="2023-06" db="EMBL/GenBank/DDBJ databases">
        <title>Draft genome sequence of Nocardioides sp. SOB77.</title>
        <authorList>
            <person name="Zhang G."/>
        </authorList>
    </citation>
    <scope>NUCLEOTIDE SEQUENCE</scope>
    <source>
        <strain evidence="3">SOB77</strain>
    </source>
</reference>
<dbReference type="PANTHER" id="PTHR19328:SF13">
    <property type="entry name" value="HIPL1 PROTEIN"/>
    <property type="match status" value="1"/>
</dbReference>
<feature type="domain" description="Glucose/Sorbosone dehydrogenase" evidence="2">
    <location>
        <begin position="75"/>
        <end position="244"/>
    </location>
</feature>
<sequence length="794" mass="84568">MPHRVHVLVLLVVACSLALAGPVVGLAGTASTASTAGPDEPGRRSAAHQRVVVPQAAAEPVLPDRFQEEVVLDGLDQPTAVDFGPGGEIFVADKGGVVRVWETPDAEPVQVVDLSTNVHNLYDRGLLGLAVDPGFPERPYLYVLYAYDHILGSEQPAPQWGVPGVAYDECPDPEDGGPGAEDMGCLASGRLSRLALAPVPGGWQATGEEEVVLEDWCMQYPSHATGSLHVGPDGHLWASGGEGAHYLEVDRGQLGAPYWPGGNACGDPVREGGSLRAQDVRTTDDPTGLSGSVIRIDLETGAGVPGNPFAGRDDVNARRIVAFGMRNPFRFAFRPGTGSDPEVYVGDVGQGGWEEIDRLRAGGPAENFGWPCFEGPDRNAGFDPLDLPLCESLYRDRSATKPFYAYPRTGAIAGESCPTGSASISGLQFGASADYPAAYRGALFFSDYSRQCIWVMGKRADGSPDPTRVRPFLEGAASPVELLTGPEGDLYYLSLGVDQQGYPAAGAGSLRRVRYVAGNRAPRARVESRTPTWGPAPLDVVLDASGSTDAEGDVLGFRWDLDGDGEFDDADSPEVYTTVTRDADVTVRVRVTDGNGGEDVAAIVLHPGDAGPPTLSIAEPSRDLRWSVGDRIPLAATATDPDGTEPTVTWSVALAHCPGEVCHTHPLQTAVPGDTEVRGPDHEHPSYLLVSATATDGRGLSTTESFRLEPRTVELRFRSRPGGLPLSVAGTRRARTWTGTFIVGSRVTVTAPKRHRRDGATYTFRRWSDGVRRTHTYVAPARPATLTAVYQRRT</sequence>
<dbReference type="InterPro" id="IPR013783">
    <property type="entry name" value="Ig-like_fold"/>
</dbReference>
<dbReference type="RefSeq" id="WP_300952405.1">
    <property type="nucleotide sequence ID" value="NZ_JAUHJQ010000003.1"/>
</dbReference>
<dbReference type="Proteomes" id="UP001168620">
    <property type="component" value="Unassembled WGS sequence"/>
</dbReference>
<dbReference type="InterPro" id="IPR011041">
    <property type="entry name" value="Quinoprot_gluc/sorb_DH_b-prop"/>
</dbReference>
<evidence type="ECO:0000313" key="3">
    <source>
        <dbReference type="EMBL" id="MDN4173299.1"/>
    </source>
</evidence>
<dbReference type="InterPro" id="IPR012938">
    <property type="entry name" value="Glc/Sorbosone_DH"/>
</dbReference>
<keyword evidence="4" id="KW-1185">Reference proteome</keyword>
<dbReference type="Gene3D" id="2.60.40.10">
    <property type="entry name" value="Immunoglobulins"/>
    <property type="match status" value="1"/>
</dbReference>
<dbReference type="SUPFAM" id="SSF50952">
    <property type="entry name" value="Soluble quinoprotein glucose dehydrogenase"/>
    <property type="match status" value="1"/>
</dbReference>